<proteinExistence type="predicted"/>
<sequence>MIWMNSDKATKKCKVHTQIAYTYIKKETDLKRVGKLKRDGGWLPFENHQETWHLQQMEFPSYKLNDCPCR</sequence>
<dbReference type="EMBL" id="VTEH01000018">
    <property type="protein sequence ID" value="TYR73429.1"/>
    <property type="molecule type" value="Genomic_DNA"/>
</dbReference>
<reference evidence="1 2" key="1">
    <citation type="submission" date="2019-08" db="EMBL/GenBank/DDBJ databases">
        <title>Bacillus genomes from the desert of Cuatro Cienegas, Coahuila.</title>
        <authorList>
            <person name="Olmedo-Alvarez G."/>
        </authorList>
    </citation>
    <scope>NUCLEOTIDE SEQUENCE [LARGE SCALE GENOMIC DNA]</scope>
    <source>
        <strain evidence="1 2">CH40_1T</strain>
    </source>
</reference>
<comment type="caution">
    <text evidence="1">The sequence shown here is derived from an EMBL/GenBank/DDBJ whole genome shotgun (WGS) entry which is preliminary data.</text>
</comment>
<accession>A0A5D4K986</accession>
<evidence type="ECO:0000313" key="1">
    <source>
        <dbReference type="EMBL" id="TYR73429.1"/>
    </source>
</evidence>
<dbReference type="Proteomes" id="UP000323317">
    <property type="component" value="Unassembled WGS sequence"/>
</dbReference>
<gene>
    <name evidence="1" type="ORF">FZC79_18470</name>
</gene>
<dbReference type="RefSeq" id="WP_148948256.1">
    <property type="nucleotide sequence ID" value="NZ_VTEH01000018.1"/>
</dbReference>
<dbReference type="AlphaFoldDB" id="A0A5D4K986"/>
<name>A0A5D4K986_9BACI</name>
<evidence type="ECO:0000313" key="2">
    <source>
        <dbReference type="Proteomes" id="UP000323317"/>
    </source>
</evidence>
<organism evidence="1 2">
    <name type="scientific">Rossellomorea vietnamensis</name>
    <dbReference type="NCBI Taxonomy" id="218284"/>
    <lineage>
        <taxon>Bacteria</taxon>
        <taxon>Bacillati</taxon>
        <taxon>Bacillota</taxon>
        <taxon>Bacilli</taxon>
        <taxon>Bacillales</taxon>
        <taxon>Bacillaceae</taxon>
        <taxon>Rossellomorea</taxon>
    </lineage>
</organism>
<protein>
    <submittedName>
        <fullName evidence="1">Uncharacterized protein</fullName>
    </submittedName>
</protein>